<dbReference type="GO" id="GO:0008710">
    <property type="term" value="F:8-amino-7-oxononanoate synthase activity"/>
    <property type="evidence" value="ECO:0007669"/>
    <property type="project" value="UniProtKB-EC"/>
</dbReference>
<dbReference type="RefSeq" id="WP_198504325.1">
    <property type="nucleotide sequence ID" value="NZ_CP065959.1"/>
</dbReference>
<evidence type="ECO:0000313" key="6">
    <source>
        <dbReference type="EMBL" id="QQC92657.1"/>
    </source>
</evidence>
<dbReference type="GO" id="GO:0030170">
    <property type="term" value="F:pyridoxal phosphate binding"/>
    <property type="evidence" value="ECO:0007669"/>
    <property type="project" value="InterPro"/>
</dbReference>
<comment type="catalytic activity">
    <reaction evidence="4">
        <text>6-carboxyhexanoyl-[ACP] + L-alanine + H(+) = (8S)-8-amino-7-oxononanoate + holo-[ACP] + CO2</text>
        <dbReference type="Rhea" id="RHEA:42288"/>
        <dbReference type="Rhea" id="RHEA-COMP:9685"/>
        <dbReference type="Rhea" id="RHEA-COMP:9955"/>
        <dbReference type="ChEBI" id="CHEBI:15378"/>
        <dbReference type="ChEBI" id="CHEBI:16526"/>
        <dbReference type="ChEBI" id="CHEBI:57972"/>
        <dbReference type="ChEBI" id="CHEBI:64479"/>
        <dbReference type="ChEBI" id="CHEBI:78846"/>
        <dbReference type="ChEBI" id="CHEBI:149468"/>
        <dbReference type="EC" id="2.3.1.47"/>
    </reaction>
</comment>
<feature type="domain" description="Aminotransferase class I/classII large" evidence="5">
    <location>
        <begin position="43"/>
        <end position="389"/>
    </location>
</feature>
<organism evidence="6 7">
    <name type="scientific">Streptomyces alfalfae</name>
    <dbReference type="NCBI Taxonomy" id="1642299"/>
    <lineage>
        <taxon>Bacteria</taxon>
        <taxon>Bacillati</taxon>
        <taxon>Actinomycetota</taxon>
        <taxon>Actinomycetes</taxon>
        <taxon>Kitasatosporales</taxon>
        <taxon>Streptomycetaceae</taxon>
        <taxon>Streptomyces</taxon>
    </lineage>
</organism>
<reference evidence="6 7" key="1">
    <citation type="submission" date="2020-12" db="EMBL/GenBank/DDBJ databases">
        <title>Identification and biosynthesis of polyene macrolides produced by Streptomyces alfalfae Men-myco-93-63.</title>
        <authorList>
            <person name="Liu D."/>
            <person name="Li Y."/>
            <person name="Liu L."/>
            <person name="Han X."/>
            <person name="Shen F."/>
        </authorList>
    </citation>
    <scope>NUCLEOTIDE SEQUENCE [LARGE SCALE GENOMIC DNA]</scope>
    <source>
        <strain evidence="6 7">Men-myco-93-63</strain>
    </source>
</reference>
<dbReference type="InterPro" id="IPR015422">
    <property type="entry name" value="PyrdxlP-dep_Trfase_small"/>
</dbReference>
<name>A0A7T4U1M5_9ACTN</name>
<evidence type="ECO:0000256" key="4">
    <source>
        <dbReference type="ARBA" id="ARBA00047715"/>
    </source>
</evidence>
<keyword evidence="6" id="KW-0032">Aminotransferase</keyword>
<dbReference type="Proteomes" id="UP000596130">
    <property type="component" value="Chromosome"/>
</dbReference>
<dbReference type="SUPFAM" id="SSF53383">
    <property type="entry name" value="PLP-dependent transferases"/>
    <property type="match status" value="1"/>
</dbReference>
<dbReference type="InterPro" id="IPR015424">
    <property type="entry name" value="PyrdxlP-dep_Trfase"/>
</dbReference>
<dbReference type="InterPro" id="IPR015421">
    <property type="entry name" value="PyrdxlP-dep_Trfase_major"/>
</dbReference>
<evidence type="ECO:0000313" key="7">
    <source>
        <dbReference type="Proteomes" id="UP000596130"/>
    </source>
</evidence>
<dbReference type="Pfam" id="PF00155">
    <property type="entry name" value="Aminotran_1_2"/>
    <property type="match status" value="1"/>
</dbReference>
<dbReference type="AlphaFoldDB" id="A0A7T4U1M5"/>
<dbReference type="InterPro" id="IPR050087">
    <property type="entry name" value="AON_synthase_class-II"/>
</dbReference>
<dbReference type="InterPro" id="IPR004839">
    <property type="entry name" value="Aminotransferase_I/II_large"/>
</dbReference>
<evidence type="ECO:0000256" key="3">
    <source>
        <dbReference type="ARBA" id="ARBA00022679"/>
    </source>
</evidence>
<comment type="cofactor">
    <cofactor evidence="1">
        <name>pyridoxal 5'-phosphate</name>
        <dbReference type="ChEBI" id="CHEBI:597326"/>
    </cofactor>
</comment>
<evidence type="ECO:0000256" key="2">
    <source>
        <dbReference type="ARBA" id="ARBA00013187"/>
    </source>
</evidence>
<dbReference type="EMBL" id="CP065959">
    <property type="protein sequence ID" value="QQC92657.1"/>
    <property type="molecule type" value="Genomic_DNA"/>
</dbReference>
<evidence type="ECO:0000256" key="1">
    <source>
        <dbReference type="ARBA" id="ARBA00001933"/>
    </source>
</evidence>
<dbReference type="PANTHER" id="PTHR13693:SF3">
    <property type="entry name" value="LD36009P"/>
    <property type="match status" value="1"/>
</dbReference>
<proteinExistence type="predicted"/>
<dbReference type="GO" id="GO:0008483">
    <property type="term" value="F:transaminase activity"/>
    <property type="evidence" value="ECO:0007669"/>
    <property type="project" value="UniProtKB-KW"/>
</dbReference>
<keyword evidence="3 6" id="KW-0808">Transferase</keyword>
<protein>
    <recommendedName>
        <fullName evidence="2">8-amino-7-oxononanoate synthase</fullName>
        <ecNumber evidence="2">2.3.1.47</ecNumber>
    </recommendedName>
</protein>
<dbReference type="Gene3D" id="3.90.1150.10">
    <property type="entry name" value="Aspartate Aminotransferase, domain 1"/>
    <property type="match status" value="1"/>
</dbReference>
<dbReference type="PANTHER" id="PTHR13693">
    <property type="entry name" value="CLASS II AMINOTRANSFERASE/8-AMINO-7-OXONONANOATE SYNTHASE"/>
    <property type="match status" value="1"/>
</dbReference>
<dbReference type="Gene3D" id="3.40.640.10">
    <property type="entry name" value="Type I PLP-dependent aspartate aminotransferase-like (Major domain)"/>
    <property type="match status" value="1"/>
</dbReference>
<sequence>MLALVESRVRSRSLGGGRTPALWTRAIDALDGMTLQYRDEPPQTAMTSYDYLGLLGHPAIDEGAKAAIEKYGTGGHGTAAAAASLTSHRHLEERLAAFTGHEGAILLPSGFQTNATAIPSLVGKGDWIFSDDLNHASIVAGCSLASARGAHVRTFRHNDPAHVRSLLSEAPDDVVKLVVCDAVFSADGDLLDLPAFDKACREHRAVLYLDEAHSLGVLGETGKGLHEHFGVVRSPLGLTMATLSKTVPSAGGFLAGPASLTRLLRLAASGHVFSAALPAMACGAAIAALDVIEDEGAERRERLRSNIRHFVEGARRIGLVTPEQGPYHTGIVPLLVGDDQRAMRIAEYCRRRGVMVVPFIWPAVAHDAARLRVNVTARHSTAQLDQALSMFAAAFREV</sequence>
<dbReference type="EC" id="2.3.1.47" evidence="2"/>
<accession>A0A7T4U1M5</accession>
<gene>
    <name evidence="6" type="ORF">I8755_32990</name>
</gene>
<evidence type="ECO:0000259" key="5">
    <source>
        <dbReference type="Pfam" id="PF00155"/>
    </source>
</evidence>